<evidence type="ECO:0000259" key="11">
    <source>
        <dbReference type="PROSITE" id="PS50011"/>
    </source>
</evidence>
<evidence type="ECO:0000256" key="1">
    <source>
        <dbReference type="ARBA" id="ARBA00012513"/>
    </source>
</evidence>
<dbReference type="Gene3D" id="1.10.510.10">
    <property type="entry name" value="Transferase(Phosphotransferase) domain 1"/>
    <property type="match status" value="1"/>
</dbReference>
<dbReference type="EMBL" id="UYRX01001253">
    <property type="protein sequence ID" value="VDK88916.1"/>
    <property type="molecule type" value="Genomic_DNA"/>
</dbReference>
<feature type="compositionally biased region" description="Low complexity" evidence="10">
    <location>
        <begin position="292"/>
        <end position="305"/>
    </location>
</feature>
<name>A0A3P6TLF8_LITSI</name>
<keyword evidence="6" id="KW-0067">ATP-binding</keyword>
<feature type="coiled-coil region" evidence="9">
    <location>
        <begin position="734"/>
        <end position="849"/>
    </location>
</feature>
<feature type="coiled-coil region" evidence="9">
    <location>
        <begin position="438"/>
        <end position="465"/>
    </location>
</feature>
<evidence type="ECO:0000256" key="6">
    <source>
        <dbReference type="ARBA" id="ARBA00022840"/>
    </source>
</evidence>
<dbReference type="EC" id="2.7.11.1" evidence="1"/>
<keyword evidence="3" id="KW-0808">Transferase</keyword>
<dbReference type="SUPFAM" id="SSF56112">
    <property type="entry name" value="Protein kinase-like (PK-like)"/>
    <property type="match status" value="1"/>
</dbReference>
<dbReference type="OMA" id="QKKEYKH"/>
<dbReference type="STRING" id="42156.A0A3P6TLF8"/>
<dbReference type="InterPro" id="IPR011009">
    <property type="entry name" value="Kinase-like_dom_sf"/>
</dbReference>
<keyword evidence="13" id="KW-1185">Reference proteome</keyword>
<dbReference type="Gene3D" id="3.30.200.20">
    <property type="entry name" value="Phosphorylase Kinase, domain 1"/>
    <property type="match status" value="1"/>
</dbReference>
<sequence length="893" mass="103637">MAFTGKQSAEKWSDIIKEVSFLKNIKHENIVEYRACYLKEHTCWLVMEYCIGSAADIVEVHRSPIRECEIAAIIEQTLFGLSYLHKLGRIHRDVKAGNILLTDHGIVKLADFGSASTLCPAQSFVGTPYWMAPEVILAMDEGHYDQSADIWSLGITCIELAERRPPLFNMNAMSALYHIAQNDPPTLSVENSSMWSTDFHSFVDLCLRKDPRERMKTSPCQQHPFIVNGRLDGVILELITRTKALVSDLDNFQYRKMRKLVYLDEQQGIMTDDTVITDRHDVDEELSGIGGSASSRSNSISSFQSYHSSAPVSDSHHNDSGKAIAARSHIPPLRVLSSGGSDISSINEELDNIDKNRTVIHVGDGVSHCMHSMHESPLFEETSSEMPTSALASDETTKPINEEMATLRRSKFSTLRTTKLISKELEEYNKENNIYEQMSGYKRLRQQHQKELKQLDEKCAVEMESFKQKADKEYENLLNAFGKELQRLRNSQNTEKDKKLREYDETERRLRRQLNSQHENELKAFSNAQKKEYKHNKEKAKLELKERYVLRSAYENALKETKAVLNARRTDAEAIFTREQKITMENEIRRLKGVRMIEMHALIEKFTADELKFKEKQLETSHALLRQHHEQTKELELSLLLEGQRMKRRHLDKQHEAETSNQLQYNHRVTDEIRKRHALQSKQQPKELKAKELQIRKQYRQAVKTQLRQSKLLQAQVLSSTPKEEHRDMIIKLKEEQKRKLATLAGQYENTIENFLRDLTVKLESWQEDELKALKEKLEKEMDMLKDFQNRQKNCLEENCKREEQKLAERTSIRKAVIEKKMEEEKASLEIERQKMIKAMEEKHRIEKAAFFDDEQKAMNEHTQQMSSSASQFSSQDTLYSISSNLHSLATNS</sequence>
<dbReference type="InterPro" id="IPR000719">
    <property type="entry name" value="Prot_kinase_dom"/>
</dbReference>
<dbReference type="OrthoDB" id="10016527at2759"/>
<evidence type="ECO:0000256" key="10">
    <source>
        <dbReference type="SAM" id="MobiDB-lite"/>
    </source>
</evidence>
<evidence type="ECO:0000256" key="2">
    <source>
        <dbReference type="ARBA" id="ARBA00022527"/>
    </source>
</evidence>
<dbReference type="GO" id="GO:0005737">
    <property type="term" value="C:cytoplasm"/>
    <property type="evidence" value="ECO:0007669"/>
    <property type="project" value="TreeGrafter"/>
</dbReference>
<gene>
    <name evidence="12" type="ORF">NLS_LOCUS8898</name>
</gene>
<keyword evidence="2" id="KW-0723">Serine/threonine-protein kinase</keyword>
<protein>
    <recommendedName>
        <fullName evidence="1">non-specific serine/threonine protein kinase</fullName>
        <ecNumber evidence="1">2.7.11.1</ecNumber>
    </recommendedName>
</protein>
<proteinExistence type="predicted"/>
<dbReference type="PANTHER" id="PTHR47167:SF4">
    <property type="entry name" value="SERINE_THREONINE-PROTEIN KINASE TAO"/>
    <property type="match status" value="1"/>
</dbReference>
<feature type="coiled-coil region" evidence="9">
    <location>
        <begin position="489"/>
        <end position="543"/>
    </location>
</feature>
<keyword evidence="4" id="KW-0547">Nucleotide-binding</keyword>
<evidence type="ECO:0000256" key="7">
    <source>
        <dbReference type="ARBA" id="ARBA00047899"/>
    </source>
</evidence>
<evidence type="ECO:0000256" key="3">
    <source>
        <dbReference type="ARBA" id="ARBA00022679"/>
    </source>
</evidence>
<evidence type="ECO:0000313" key="12">
    <source>
        <dbReference type="EMBL" id="VDK88916.1"/>
    </source>
</evidence>
<keyword evidence="5" id="KW-0418">Kinase</keyword>
<evidence type="ECO:0000256" key="5">
    <source>
        <dbReference type="ARBA" id="ARBA00022777"/>
    </source>
</evidence>
<dbReference type="Proteomes" id="UP000277928">
    <property type="component" value="Unassembled WGS sequence"/>
</dbReference>
<comment type="catalytic activity">
    <reaction evidence="7">
        <text>L-threonyl-[protein] + ATP = O-phospho-L-threonyl-[protein] + ADP + H(+)</text>
        <dbReference type="Rhea" id="RHEA:46608"/>
        <dbReference type="Rhea" id="RHEA-COMP:11060"/>
        <dbReference type="Rhea" id="RHEA-COMP:11605"/>
        <dbReference type="ChEBI" id="CHEBI:15378"/>
        <dbReference type="ChEBI" id="CHEBI:30013"/>
        <dbReference type="ChEBI" id="CHEBI:30616"/>
        <dbReference type="ChEBI" id="CHEBI:61977"/>
        <dbReference type="ChEBI" id="CHEBI:456216"/>
        <dbReference type="EC" id="2.7.11.1"/>
    </reaction>
</comment>
<evidence type="ECO:0000256" key="8">
    <source>
        <dbReference type="ARBA" id="ARBA00048679"/>
    </source>
</evidence>
<dbReference type="PANTHER" id="PTHR47167">
    <property type="entry name" value="SERINE/THREONINE-PROTEIN KINASE TAO1-LIKE PROTEIN"/>
    <property type="match status" value="1"/>
</dbReference>
<organism evidence="12 13">
    <name type="scientific">Litomosoides sigmodontis</name>
    <name type="common">Filarial nematode worm</name>
    <dbReference type="NCBI Taxonomy" id="42156"/>
    <lineage>
        <taxon>Eukaryota</taxon>
        <taxon>Metazoa</taxon>
        <taxon>Ecdysozoa</taxon>
        <taxon>Nematoda</taxon>
        <taxon>Chromadorea</taxon>
        <taxon>Rhabditida</taxon>
        <taxon>Spirurina</taxon>
        <taxon>Spiruromorpha</taxon>
        <taxon>Filarioidea</taxon>
        <taxon>Onchocercidae</taxon>
        <taxon>Litomosoides</taxon>
    </lineage>
</organism>
<dbReference type="InterPro" id="IPR051234">
    <property type="entry name" value="TAO_STE20_kinase"/>
</dbReference>
<dbReference type="Pfam" id="PF00069">
    <property type="entry name" value="Pkinase"/>
    <property type="match status" value="1"/>
</dbReference>
<comment type="catalytic activity">
    <reaction evidence="8">
        <text>L-seryl-[protein] + ATP = O-phospho-L-seryl-[protein] + ADP + H(+)</text>
        <dbReference type="Rhea" id="RHEA:17989"/>
        <dbReference type="Rhea" id="RHEA-COMP:9863"/>
        <dbReference type="Rhea" id="RHEA-COMP:11604"/>
        <dbReference type="ChEBI" id="CHEBI:15378"/>
        <dbReference type="ChEBI" id="CHEBI:29999"/>
        <dbReference type="ChEBI" id="CHEBI:30616"/>
        <dbReference type="ChEBI" id="CHEBI:83421"/>
        <dbReference type="ChEBI" id="CHEBI:456216"/>
        <dbReference type="EC" id="2.7.11.1"/>
    </reaction>
</comment>
<evidence type="ECO:0000256" key="9">
    <source>
        <dbReference type="SAM" id="Coils"/>
    </source>
</evidence>
<dbReference type="GO" id="GO:0005524">
    <property type="term" value="F:ATP binding"/>
    <property type="evidence" value="ECO:0007669"/>
    <property type="project" value="UniProtKB-KW"/>
</dbReference>
<dbReference type="AlphaFoldDB" id="A0A3P6TLF8"/>
<keyword evidence="9" id="KW-0175">Coiled coil</keyword>
<feature type="region of interest" description="Disordered" evidence="10">
    <location>
        <begin position="286"/>
        <end position="323"/>
    </location>
</feature>
<accession>A0A3P6TLF8</accession>
<reference evidence="12 13" key="1">
    <citation type="submission" date="2018-08" db="EMBL/GenBank/DDBJ databases">
        <authorList>
            <person name="Laetsch R D."/>
            <person name="Stevens L."/>
            <person name="Kumar S."/>
            <person name="Blaxter L. M."/>
        </authorList>
    </citation>
    <scope>NUCLEOTIDE SEQUENCE [LARGE SCALE GENOMIC DNA]</scope>
</reference>
<evidence type="ECO:0000256" key="4">
    <source>
        <dbReference type="ARBA" id="ARBA00022741"/>
    </source>
</evidence>
<feature type="domain" description="Protein kinase" evidence="11">
    <location>
        <begin position="1"/>
        <end position="226"/>
    </location>
</feature>
<evidence type="ECO:0000313" key="13">
    <source>
        <dbReference type="Proteomes" id="UP000277928"/>
    </source>
</evidence>
<dbReference type="SMART" id="SM00220">
    <property type="entry name" value="S_TKc"/>
    <property type="match status" value="1"/>
</dbReference>
<dbReference type="PROSITE" id="PS50011">
    <property type="entry name" value="PROTEIN_KINASE_DOM"/>
    <property type="match status" value="1"/>
</dbReference>
<dbReference type="GO" id="GO:0004674">
    <property type="term" value="F:protein serine/threonine kinase activity"/>
    <property type="evidence" value="ECO:0007669"/>
    <property type="project" value="UniProtKB-KW"/>
</dbReference>
<dbReference type="FunFam" id="1.10.510.10:FF:000877">
    <property type="entry name" value="TAO kinase 2"/>
    <property type="match status" value="1"/>
</dbReference>